<gene>
    <name evidence="1" type="ORF">JA29_141</name>
</gene>
<dbReference type="Proteomes" id="UP000263326">
    <property type="component" value="Segment"/>
</dbReference>
<proteinExistence type="predicted"/>
<protein>
    <submittedName>
        <fullName evidence="1">Uncharacterized protein</fullName>
    </submittedName>
</protein>
<keyword evidence="2" id="KW-1185">Reference proteome</keyword>
<reference evidence="1 2" key="1">
    <citation type="journal article" date="2018" name="Front. Microbiol.">
        <title>Jumbo Bacteriophages Are Represented Within an Increasing Diversity of Environmental Viruses Infecting the Emerging Phytopathogen, Dickeya solani.</title>
        <authorList>
            <person name="Day A.W."/>
            <person name="Ahn J."/>
            <person name="Salmond G.P.C."/>
        </authorList>
    </citation>
    <scope>NUCLEOTIDE SEQUENCE [LARGE SCALE GENOMIC DNA]</scope>
</reference>
<sequence>MKPLYHFTQTHKAAQIVSDNRFFLSMADAAESDEAINKGKLFYLSLTRTRSNAFADKAHGVMFELDGRALESRYKLEPMDYWANHKYSEAEERLITDKPTIPATPFIIAVHINLDRNDDGKYLRDLVLACSRRKVSVFAYDNQKDMISMRKERRVPLNDPRILAKSKIIRGGYIPRSRRDYVMPWLQLMHAAINKTIPKLLKQGDSEVAYIYDKIRGSYGDQYRYNELATGLRNDIGNSRNYPSDDSRVKTPRALAILAKQQGITIAGIPRFIYEAIKDL</sequence>
<dbReference type="EMBL" id="MH460461">
    <property type="protein sequence ID" value="AXG66867.1"/>
    <property type="molecule type" value="Genomic_DNA"/>
</dbReference>
<name>A0A384ZXB0_9CAUD</name>
<evidence type="ECO:0000313" key="2">
    <source>
        <dbReference type="Proteomes" id="UP000263326"/>
    </source>
</evidence>
<organism evidence="1 2">
    <name type="scientific">Dickeya phage vB_DsoM_JA29</name>
    <dbReference type="NCBI Taxonomy" id="2283031"/>
    <lineage>
        <taxon>Viruses</taxon>
        <taxon>Duplodnaviria</taxon>
        <taxon>Heunggongvirae</taxon>
        <taxon>Uroviricota</taxon>
        <taxon>Caudoviricetes</taxon>
        <taxon>Salmondvirus</taxon>
        <taxon>Salmondvirus JA29</taxon>
    </lineage>
</organism>
<evidence type="ECO:0000313" key="1">
    <source>
        <dbReference type="EMBL" id="AXG66867.1"/>
    </source>
</evidence>
<accession>A0A384ZXB0</accession>